<proteinExistence type="predicted"/>
<dbReference type="Proteomes" id="UP000800092">
    <property type="component" value="Unassembled WGS sequence"/>
</dbReference>
<feature type="region of interest" description="Disordered" evidence="1">
    <location>
        <begin position="468"/>
        <end position="557"/>
    </location>
</feature>
<feature type="compositionally biased region" description="Basic and acidic residues" evidence="1">
    <location>
        <begin position="359"/>
        <end position="372"/>
    </location>
</feature>
<sequence>MSISLHDDLDDYMRDLQPCQQFDSGCEIEGGVVQLLYWQPEKIVGDLCDTECVNSNANATSSSSFPWDEGYNSTGLCAACSGKRTVVMTSADADIVTAVYDGHTLTSPTVYYSFDSLWTVRGDVWIGTETLYNQVVPVDPAEVSTFACNAYGGYGGPSEPMNWADLASPAPANVYCCIATGPGDRPTIYGDFNPTLAFPSQVKGLDPEWSTCGLFVGISDPPYALTGTSVAASPEDPFTTTQGEIRTGFLQPTPNSWRPPPGPSAIMRPPTISPTALSATYPAKSNSPQTLDSGPTGAAIGGDSSHRWNSPSSAVEFPPPQEQGHTKIGGFKSQQHPLADSSNQSPSFVLDISGIIESDPGRHQSMDSDVRLPEGNSMQGANSPVYMSQDSVSQYHGESGRSPGNIIVKMFGLQAGNADPHDGAGSGNGDGAQAWQGKPSRLPFDPPSSHLGSSQTGEEIEMAIDSSGIADNPSENTDSHGHSHDGSAATDPSSDAAAEDTTHQNSNEGGTGAGEMASMAPDPASYNKPSSDFQSDWSGSLGTSSEDNTGAEPVESGQKVTQAILAIDGKFVTAFEVMDPFGNPEMVLGGRTLALGTTLVTGGTTISAAASGIVEEAEGKTSLVPWQTRPPQISEAVITLEGKRVTATEEFGPSGSAKIVLDGSTFLVGQTFSKGDALINAGASGITEIVGGKTSIIPWQAAGLEFTEVVLSLNGLPITAVQQRDAFGRTEVVIGGQTLHFGDVVTIDGTTLSIESSAIVEIDTKKATTIPWQVADPTTAHSLTPGPTDDSVSTKSLQTASAPSHVVRKAFGLSCIFTSILLLSI</sequence>
<gene>
    <name evidence="2" type="ORF">EV356DRAFT_506622</name>
</gene>
<feature type="compositionally biased region" description="Polar residues" evidence="1">
    <location>
        <begin position="273"/>
        <end position="293"/>
    </location>
</feature>
<reference evidence="2" key="1">
    <citation type="journal article" date="2020" name="Stud. Mycol.">
        <title>101 Dothideomycetes genomes: a test case for predicting lifestyles and emergence of pathogens.</title>
        <authorList>
            <person name="Haridas S."/>
            <person name="Albert R."/>
            <person name="Binder M."/>
            <person name="Bloem J."/>
            <person name="Labutti K."/>
            <person name="Salamov A."/>
            <person name="Andreopoulos B."/>
            <person name="Baker S."/>
            <person name="Barry K."/>
            <person name="Bills G."/>
            <person name="Bluhm B."/>
            <person name="Cannon C."/>
            <person name="Castanera R."/>
            <person name="Culley D."/>
            <person name="Daum C."/>
            <person name="Ezra D."/>
            <person name="Gonzalez J."/>
            <person name="Henrissat B."/>
            <person name="Kuo A."/>
            <person name="Liang C."/>
            <person name="Lipzen A."/>
            <person name="Lutzoni F."/>
            <person name="Magnuson J."/>
            <person name="Mondo S."/>
            <person name="Nolan M."/>
            <person name="Ohm R."/>
            <person name="Pangilinan J."/>
            <person name="Park H.-J."/>
            <person name="Ramirez L."/>
            <person name="Alfaro M."/>
            <person name="Sun H."/>
            <person name="Tritt A."/>
            <person name="Yoshinaga Y."/>
            <person name="Zwiers L.-H."/>
            <person name="Turgeon B."/>
            <person name="Goodwin S."/>
            <person name="Spatafora J."/>
            <person name="Crous P."/>
            <person name="Grigoriev I."/>
        </authorList>
    </citation>
    <scope>NUCLEOTIDE SEQUENCE</scope>
    <source>
        <strain evidence="2">Tuck. ex Michener</strain>
    </source>
</reference>
<organism evidence="2 3">
    <name type="scientific">Viridothelium virens</name>
    <name type="common">Speckled blister lichen</name>
    <name type="synonym">Trypethelium virens</name>
    <dbReference type="NCBI Taxonomy" id="1048519"/>
    <lineage>
        <taxon>Eukaryota</taxon>
        <taxon>Fungi</taxon>
        <taxon>Dikarya</taxon>
        <taxon>Ascomycota</taxon>
        <taxon>Pezizomycotina</taxon>
        <taxon>Dothideomycetes</taxon>
        <taxon>Dothideomycetes incertae sedis</taxon>
        <taxon>Trypetheliales</taxon>
        <taxon>Trypetheliaceae</taxon>
        <taxon>Viridothelium</taxon>
    </lineage>
</organism>
<feature type="compositionally biased region" description="Polar residues" evidence="1">
    <location>
        <begin position="527"/>
        <end position="548"/>
    </location>
</feature>
<keyword evidence="3" id="KW-1185">Reference proteome</keyword>
<protein>
    <submittedName>
        <fullName evidence="2">Uncharacterized protein</fullName>
    </submittedName>
</protein>
<dbReference type="EMBL" id="ML991823">
    <property type="protein sequence ID" value="KAF2231775.1"/>
    <property type="molecule type" value="Genomic_DNA"/>
</dbReference>
<feature type="region of interest" description="Disordered" evidence="1">
    <location>
        <begin position="417"/>
        <end position="455"/>
    </location>
</feature>
<feature type="compositionally biased region" description="Polar residues" evidence="1">
    <location>
        <begin position="238"/>
        <end position="256"/>
    </location>
</feature>
<evidence type="ECO:0000313" key="3">
    <source>
        <dbReference type="Proteomes" id="UP000800092"/>
    </source>
</evidence>
<dbReference type="AlphaFoldDB" id="A0A6A6H169"/>
<evidence type="ECO:0000256" key="1">
    <source>
        <dbReference type="SAM" id="MobiDB-lite"/>
    </source>
</evidence>
<feature type="region of interest" description="Disordered" evidence="1">
    <location>
        <begin position="232"/>
        <end position="383"/>
    </location>
</feature>
<feature type="compositionally biased region" description="Polar residues" evidence="1">
    <location>
        <begin position="332"/>
        <end position="347"/>
    </location>
</feature>
<evidence type="ECO:0000313" key="2">
    <source>
        <dbReference type="EMBL" id="KAF2231775.1"/>
    </source>
</evidence>
<accession>A0A6A6H169</accession>
<name>A0A6A6H169_VIRVR</name>
<dbReference type="OrthoDB" id="3944128at2759"/>
<feature type="compositionally biased region" description="Low complexity" evidence="1">
    <location>
        <begin position="487"/>
        <end position="496"/>
    </location>
</feature>